<dbReference type="Proteomes" id="UP000694888">
    <property type="component" value="Unplaced"/>
</dbReference>
<gene>
    <name evidence="2" type="primary">LOC101848604</name>
</gene>
<sequence>MERPEVSSVPVAERRVHGLVFDLSAYGIDLGELEVTAGFSLKLFGSTRQRFLSLALPRTELCLVRHMRLVLDRSMMRNIFVRCYNLCRCETEPELSDAWAIRHLQFSPRLYDIKLFQRLETVAYFQETDMFVLVEGEAARCCNFHTGMDVNLSVSGLAPLSSVLSRAACAVTEADILSLLLAHWKHSHNLARQFIRHGLKQDIFS</sequence>
<protein>
    <submittedName>
        <fullName evidence="2">Uncharacterized protein LOC101848604</fullName>
    </submittedName>
</protein>
<keyword evidence="1" id="KW-1185">Reference proteome</keyword>
<accession>A0ABM0JZS7</accession>
<reference evidence="2" key="1">
    <citation type="submission" date="2025-08" db="UniProtKB">
        <authorList>
            <consortium name="RefSeq"/>
        </authorList>
    </citation>
    <scope>IDENTIFICATION</scope>
</reference>
<evidence type="ECO:0000313" key="1">
    <source>
        <dbReference type="Proteomes" id="UP000694888"/>
    </source>
</evidence>
<organism evidence="1 2">
    <name type="scientific">Aplysia californica</name>
    <name type="common">California sea hare</name>
    <dbReference type="NCBI Taxonomy" id="6500"/>
    <lineage>
        <taxon>Eukaryota</taxon>
        <taxon>Metazoa</taxon>
        <taxon>Spiralia</taxon>
        <taxon>Lophotrochozoa</taxon>
        <taxon>Mollusca</taxon>
        <taxon>Gastropoda</taxon>
        <taxon>Heterobranchia</taxon>
        <taxon>Euthyneura</taxon>
        <taxon>Tectipleura</taxon>
        <taxon>Aplysiida</taxon>
        <taxon>Aplysioidea</taxon>
        <taxon>Aplysiidae</taxon>
        <taxon>Aplysia</taxon>
    </lineage>
</organism>
<dbReference type="RefSeq" id="XP_005105380.2">
    <property type="nucleotide sequence ID" value="XM_005105323.3"/>
</dbReference>
<proteinExistence type="predicted"/>
<evidence type="ECO:0000313" key="2">
    <source>
        <dbReference type="RefSeq" id="XP_005105380.2"/>
    </source>
</evidence>
<name>A0ABM0JZS7_APLCA</name>
<dbReference type="GeneID" id="101848604"/>